<reference evidence="11 12" key="1">
    <citation type="submission" date="2018-06" db="EMBL/GenBank/DDBJ databases">
        <authorList>
            <consortium name="Pathogen Informatics"/>
            <person name="Doyle S."/>
        </authorList>
    </citation>
    <scope>NUCLEOTIDE SEQUENCE [LARGE SCALE GENOMIC DNA]</scope>
    <source>
        <strain evidence="11 12">NCTC10283</strain>
    </source>
</reference>
<dbReference type="EMBL" id="UFSO01000002">
    <property type="protein sequence ID" value="SSY70499.1"/>
    <property type="molecule type" value="Genomic_DNA"/>
</dbReference>
<feature type="compositionally biased region" description="Low complexity" evidence="9">
    <location>
        <begin position="126"/>
        <end position="141"/>
    </location>
</feature>
<keyword evidence="6" id="KW-0106">Calcium</keyword>
<evidence type="ECO:0000256" key="3">
    <source>
        <dbReference type="ARBA" id="ARBA00022525"/>
    </source>
</evidence>
<dbReference type="GO" id="GO:0005509">
    <property type="term" value="F:calcium ion binding"/>
    <property type="evidence" value="ECO:0007669"/>
    <property type="project" value="InterPro"/>
</dbReference>
<gene>
    <name evidence="11" type="primary">cya_1</name>
    <name evidence="11" type="ORF">NCTC10283_00595</name>
</gene>
<feature type="domain" description="Haemolysin-type calcium binding-related" evidence="10">
    <location>
        <begin position="1148"/>
        <end position="1187"/>
    </location>
</feature>
<dbReference type="OrthoDB" id="1676884at2"/>
<protein>
    <submittedName>
        <fullName evidence="11">Cyclolysin</fullName>
    </submittedName>
</protein>
<evidence type="ECO:0000256" key="9">
    <source>
        <dbReference type="SAM" id="MobiDB-lite"/>
    </source>
</evidence>
<dbReference type="Proteomes" id="UP000254209">
    <property type="component" value="Unassembled WGS sequence"/>
</dbReference>
<dbReference type="Pfam" id="PF00353">
    <property type="entry name" value="HemolysinCabind"/>
    <property type="match status" value="7"/>
</dbReference>
<dbReference type="InterPro" id="IPR001343">
    <property type="entry name" value="Hemolysn_Ca-bd"/>
</dbReference>
<feature type="region of interest" description="Disordered" evidence="9">
    <location>
        <begin position="1251"/>
        <end position="1274"/>
    </location>
</feature>
<dbReference type="PROSITE" id="PS00330">
    <property type="entry name" value="HEMOLYSIN_CALCIUM"/>
    <property type="match status" value="7"/>
</dbReference>
<dbReference type="PANTHER" id="PTHR38340">
    <property type="entry name" value="S-LAYER PROTEIN"/>
    <property type="match status" value="1"/>
</dbReference>
<dbReference type="GO" id="GO:0016020">
    <property type="term" value="C:membrane"/>
    <property type="evidence" value="ECO:0007669"/>
    <property type="project" value="UniProtKB-SubCell"/>
</dbReference>
<keyword evidence="3" id="KW-0964">Secreted</keyword>
<dbReference type="InterPro" id="IPR050557">
    <property type="entry name" value="RTX_toxin/Mannuronan_C5-epim"/>
</dbReference>
<feature type="domain" description="Haemolysin-type calcium binding-related" evidence="10">
    <location>
        <begin position="969"/>
        <end position="1008"/>
    </location>
</feature>
<evidence type="ECO:0000256" key="4">
    <source>
        <dbReference type="ARBA" id="ARBA00022656"/>
    </source>
</evidence>
<dbReference type="Gene3D" id="2.150.10.10">
    <property type="entry name" value="Serralysin-like metalloprotease, C-terminal"/>
    <property type="match status" value="6"/>
</dbReference>
<organism evidence="11 12">
    <name type="scientific">Alysiella crassa</name>
    <dbReference type="NCBI Taxonomy" id="153491"/>
    <lineage>
        <taxon>Bacteria</taxon>
        <taxon>Pseudomonadati</taxon>
        <taxon>Pseudomonadota</taxon>
        <taxon>Betaproteobacteria</taxon>
        <taxon>Neisseriales</taxon>
        <taxon>Neisseriaceae</taxon>
        <taxon>Alysiella</taxon>
    </lineage>
</organism>
<dbReference type="STRING" id="1120980.GCA_000745955_02506"/>
<accession>A0A376BLA5</accession>
<feature type="compositionally biased region" description="Pro residues" evidence="9">
    <location>
        <begin position="156"/>
        <end position="170"/>
    </location>
</feature>
<evidence type="ECO:0000256" key="2">
    <source>
        <dbReference type="ARBA" id="ARBA00004613"/>
    </source>
</evidence>
<feature type="region of interest" description="Disordered" evidence="9">
    <location>
        <begin position="875"/>
        <end position="916"/>
    </location>
</feature>
<feature type="domain" description="Haemolysin-type calcium binding-related" evidence="10">
    <location>
        <begin position="1327"/>
        <end position="1366"/>
    </location>
</feature>
<comment type="subcellular location">
    <subcellularLocation>
        <location evidence="1">Membrane</location>
    </subcellularLocation>
    <subcellularLocation>
        <location evidence="2">Secreted</location>
    </subcellularLocation>
</comment>
<evidence type="ECO:0000256" key="1">
    <source>
        <dbReference type="ARBA" id="ARBA00004370"/>
    </source>
</evidence>
<dbReference type="SUPFAM" id="SSF51120">
    <property type="entry name" value="beta-Roll"/>
    <property type="match status" value="5"/>
</dbReference>
<dbReference type="GO" id="GO:0090729">
    <property type="term" value="F:toxin activity"/>
    <property type="evidence" value="ECO:0007669"/>
    <property type="project" value="UniProtKB-KW"/>
</dbReference>
<dbReference type="InterPro" id="IPR010566">
    <property type="entry name" value="Haemolys_ca-bd"/>
</dbReference>
<keyword evidence="7" id="KW-0843">Virulence</keyword>
<feature type="region of interest" description="Disordered" evidence="9">
    <location>
        <begin position="108"/>
        <end position="190"/>
    </location>
</feature>
<dbReference type="PRINTS" id="PR01488">
    <property type="entry name" value="RTXTOXINA"/>
</dbReference>
<keyword evidence="12" id="KW-1185">Reference proteome</keyword>
<evidence type="ECO:0000256" key="5">
    <source>
        <dbReference type="ARBA" id="ARBA00022737"/>
    </source>
</evidence>
<keyword evidence="4" id="KW-0800">Toxin</keyword>
<dbReference type="PANTHER" id="PTHR38340:SF1">
    <property type="entry name" value="S-LAYER PROTEIN"/>
    <property type="match status" value="1"/>
</dbReference>
<evidence type="ECO:0000313" key="12">
    <source>
        <dbReference type="Proteomes" id="UP000254209"/>
    </source>
</evidence>
<dbReference type="InterPro" id="IPR018511">
    <property type="entry name" value="Hemolysin-typ_Ca-bd_CS"/>
</dbReference>
<dbReference type="PRINTS" id="PR00313">
    <property type="entry name" value="CABNDNGRPT"/>
</dbReference>
<evidence type="ECO:0000256" key="7">
    <source>
        <dbReference type="ARBA" id="ARBA00023026"/>
    </source>
</evidence>
<sequence length="1606" mass="171791">MSDANKKTFAEVFRESFKSRMEATTIPMEANLGGVGGLLSAGSAVSVATTQAGTAPALGAAASAPFTVGAAMFGAYLIPYATTSLYLAALDANREVYGDEVVHIQQNPQFPSYPTYPMPSPPSNEDTPTPSQTPPSSDGGSPIPPDGLPPSSDGAPLPPDGSPSPTPTKYPNPADYPGGRIPMPWEDPNHPRYPQMPRIKLPFPMPTAKKPTHHDDGSQCVPVALPWVRPNGPKYHIVDPLVLDLDGNGIQAVAANGFSGSLFDFNGDGIRTATAWFAKGDGLLVRDLNGNGTIDNGTEIFGDETRLKNGEKAAHGFEALADLDSNQDGKVDATDEAFGSLKVWKDDNQDGVSQADELHGLDTLGIAALNVAYKDVNEDLGNKNRLAQLGSYDKADGSQGKMGDLLFDTNPLYSQFKDRVEMTLAQFLSANVQGMGRVRDLNQAAVGSETLAAVVKEYSAAETKSAQFGLLDKLLVEWAKTDNRFGTYEIAFSSAWVQTQNEGIGLTPTQAAQIINQSVKVSDETKQALEVSREKIAVLDALTGMDSQKLYITGNDDAKKVVDLANKTYADVSASVYQTLLFQTRLKPYVAEIALRLEEGNQLVWDFSALQAAFEQVHASNPQKALVDLGEFLAYGNVPTWYAGRTLMKRYVDEARSAGTLDSLLAELGKDTVALLSKTHGDKENNVLQNVGLQNSSYTYLSGNDGDDVLIASAGENSHLSGGYGSDVYVLGRDFKSVSISNGSRNQDDVDTIYFTDGIKQADLTFTRNSNNLLIQTKEGDNQVTVSNFFYADDYQINRIIFEDGTTLTVDNIKEMVQQSTDGRDNLYAYDSGSLISAGAGDDYLYGAKGNDTLNGDDGNDYLYGRAGDDVLNGGAGNDNLSGEDGDDTLNGGAGSDGLNGGQGHDTLNGGEGNDSLNAGDGSDVYVFAKNFGQDTIYNYDKSANRVDTIQFTDGIKQTDLTFTRSNDNLLIKTKEGDNQITVSNFFYADDYQIDRITFEDGTVLDVAAIKEMVQQGTDERDNLYAYDSGSLISAGAGNDYLYGAKGNDTLNGDDGSDQIYGRAGDDVLNGGAGNDSLQGDAGNDTLNGGEGNDSLNAGDGSDVYVFAKNFGQDTIYNYDKSANRVDTIQFTDGIKQTDLTFTRNGDNLLIKTKEGENQVTVSNFFYADDYQIDRITFEDGTVLDVAAIKEIVQQGTDSRDNLYAYDSGSLISAGAGNDYLYGAKGNDTLNGDDGNDYLYGRAGDDVLNGGAGNDNLQGDAGNDTLNGGEGNDSLNAGDGSDVYVFAKNFGQDTIYNYDKSANRVDTIQFTDGIKQADLTFTRNGDNLLIKTKEGENQVTVSNFFYADDYQIDRITFEDGTVLDVAAIKEMVQQGTDERDNLYAYDSGSLISAGAGNDYLYGAKGNDTLNGDDGNDYLYGRAGDDVLNGGAGNDNLQGDAGNDTLNGGEGNDSLNAGDGNDMLNGGAGDDSLTGGEGNDTYVFTQGSGKDTIYNYDTSANHQDTVRFEGMRAENVQFTKSGSDLVLTQQDGSSVRISNHFYHANYAVEHFAFDDQTISNPDFAKYVNSANQLIQAMSVFGQSSAVGSEVMNVVQNQNTPNLLVTNA</sequence>
<evidence type="ECO:0000259" key="10">
    <source>
        <dbReference type="Pfam" id="PF06594"/>
    </source>
</evidence>
<feature type="domain" description="Haemolysin-type calcium binding-related" evidence="10">
    <location>
        <begin position="772"/>
        <end position="811"/>
    </location>
</feature>
<evidence type="ECO:0000256" key="8">
    <source>
        <dbReference type="ARBA" id="ARBA00023136"/>
    </source>
</evidence>
<evidence type="ECO:0000313" key="11">
    <source>
        <dbReference type="EMBL" id="SSY70499.1"/>
    </source>
</evidence>
<proteinExistence type="predicted"/>
<keyword evidence="5" id="KW-0677">Repeat</keyword>
<dbReference type="Pfam" id="PF06594">
    <property type="entry name" value="HCBP_related"/>
    <property type="match status" value="4"/>
</dbReference>
<feature type="region of interest" description="Disordered" evidence="9">
    <location>
        <begin position="1072"/>
        <end position="1095"/>
    </location>
</feature>
<dbReference type="InterPro" id="IPR011049">
    <property type="entry name" value="Serralysin-like_metalloprot_C"/>
</dbReference>
<feature type="compositionally biased region" description="Gly residues" evidence="9">
    <location>
        <begin position="892"/>
        <end position="904"/>
    </location>
</feature>
<evidence type="ECO:0000256" key="6">
    <source>
        <dbReference type="ARBA" id="ARBA00022837"/>
    </source>
</evidence>
<name>A0A376BLA5_9NEIS</name>
<keyword evidence="8" id="KW-0472">Membrane</keyword>
<dbReference type="GO" id="GO:0005576">
    <property type="term" value="C:extracellular region"/>
    <property type="evidence" value="ECO:0007669"/>
    <property type="project" value="UniProtKB-SubCell"/>
</dbReference>
<feature type="region of interest" description="Disordered" evidence="9">
    <location>
        <begin position="1429"/>
        <end position="1480"/>
    </location>
</feature>
<dbReference type="InterPro" id="IPR003995">
    <property type="entry name" value="RTX_toxin_determinant-A"/>
</dbReference>